<dbReference type="Gene3D" id="1.10.8.60">
    <property type="match status" value="1"/>
</dbReference>
<dbReference type="GO" id="GO:0005524">
    <property type="term" value="F:ATP binding"/>
    <property type="evidence" value="ECO:0007669"/>
    <property type="project" value="UniProtKB-KW"/>
</dbReference>
<dbReference type="Pfam" id="PF10431">
    <property type="entry name" value="ClpB_D2-small"/>
    <property type="match status" value="1"/>
</dbReference>
<protein>
    <recommendedName>
        <fullName evidence="8">ATPase</fullName>
    </recommendedName>
</protein>
<evidence type="ECO:0000259" key="5">
    <source>
        <dbReference type="SMART" id="SM01086"/>
    </source>
</evidence>
<dbReference type="PANTHER" id="PTHR48102:SF7">
    <property type="entry name" value="ATP-DEPENDENT CLP PROTEASE ATP-BINDING SUBUNIT CLPX-LIKE, MITOCHONDRIAL"/>
    <property type="match status" value="1"/>
</dbReference>
<evidence type="ECO:0000256" key="2">
    <source>
        <dbReference type="ARBA" id="ARBA00022840"/>
    </source>
</evidence>
<keyword evidence="1" id="KW-0547">Nucleotide-binding</keyword>
<keyword evidence="2" id="KW-0067">ATP-binding</keyword>
<evidence type="ECO:0000256" key="3">
    <source>
        <dbReference type="ARBA" id="ARBA00023186"/>
    </source>
</evidence>
<feature type="domain" description="Clp ATPase C-terminal" evidence="5">
    <location>
        <begin position="318"/>
        <end position="412"/>
    </location>
</feature>
<proteinExistence type="predicted"/>
<dbReference type="Proteomes" id="UP000178606">
    <property type="component" value="Unassembled WGS sequence"/>
</dbReference>
<dbReference type="EMBL" id="MFKF01000023">
    <property type="protein sequence ID" value="OGG56856.1"/>
    <property type="molecule type" value="Genomic_DNA"/>
</dbReference>
<dbReference type="InterPro" id="IPR003593">
    <property type="entry name" value="AAA+_ATPase"/>
</dbReference>
<sequence length="504" mass="56480">MLNPADIQRDFKEFLEKKYGAQVSVTDIPQPAADGGGEGIETERKVHRIDFDLKPEELEAYLDEYVVQQREAKEVLATKICTHFHRMRLDRESDDGEEGLVGGIKNNIILVGPTGVGKTYLIKLIARRIGVPFVKGDATKFSETGYVGGDVEDLVRDLVREAGGDIELAQYGIIYIDEIDKIAASGTVVGPDVSRTGVQRNLLKLMEETEVDLKAPHDLASQMESLMQIQRTGKVERKRINTRNILFIVSGAFAGVEEIIRRRLNRGAMGFASGNDGRERPRERTAALRRMRTEDLLEYGFESEFIGRLPIVTVLNPLDAGDLYAILKNPKSSVITSKKRDFKAYGIELAFEDEALKKMARLAHEEKTGARGLVSVCERALLKFEKKLPSTGINRLVVTEAVVEDPEAELRKLLVLNALRRYRESFFNTYRIALDFDDEAAAVLAQRSEALGTTPDALCQEQFAEYGHGLKLLGKEQFTVRAAMLQDPKTYLNELIKAHYSKEK</sequence>
<evidence type="ECO:0000259" key="4">
    <source>
        <dbReference type="SMART" id="SM00382"/>
    </source>
</evidence>
<dbReference type="PANTHER" id="PTHR48102">
    <property type="entry name" value="ATP-DEPENDENT CLP PROTEASE ATP-BINDING SUBUNIT CLPX-LIKE, MITOCHONDRIAL-RELATED"/>
    <property type="match status" value="1"/>
</dbReference>
<dbReference type="Pfam" id="PF07724">
    <property type="entry name" value="AAA_2"/>
    <property type="match status" value="1"/>
</dbReference>
<dbReference type="InterPro" id="IPR050052">
    <property type="entry name" value="ATP-dep_Clp_protease_ClpX"/>
</dbReference>
<dbReference type="InterPro" id="IPR003959">
    <property type="entry name" value="ATPase_AAA_core"/>
</dbReference>
<evidence type="ECO:0000313" key="7">
    <source>
        <dbReference type="Proteomes" id="UP000178606"/>
    </source>
</evidence>
<dbReference type="Gene3D" id="3.40.50.300">
    <property type="entry name" value="P-loop containing nucleotide triphosphate hydrolases"/>
    <property type="match status" value="1"/>
</dbReference>
<dbReference type="GO" id="GO:0051603">
    <property type="term" value="P:proteolysis involved in protein catabolic process"/>
    <property type="evidence" value="ECO:0007669"/>
    <property type="project" value="TreeGrafter"/>
</dbReference>
<dbReference type="GO" id="GO:0016887">
    <property type="term" value="F:ATP hydrolysis activity"/>
    <property type="evidence" value="ECO:0007669"/>
    <property type="project" value="InterPro"/>
</dbReference>
<dbReference type="SUPFAM" id="SSF52540">
    <property type="entry name" value="P-loop containing nucleoside triphosphate hydrolases"/>
    <property type="match status" value="1"/>
</dbReference>
<evidence type="ECO:0008006" key="8">
    <source>
        <dbReference type="Google" id="ProtNLM"/>
    </source>
</evidence>
<gene>
    <name evidence="6" type="ORF">A3F84_10705</name>
</gene>
<name>A0A1F6D622_HANXR</name>
<feature type="domain" description="AAA+ ATPase" evidence="4">
    <location>
        <begin position="104"/>
        <end position="303"/>
    </location>
</feature>
<evidence type="ECO:0000256" key="1">
    <source>
        <dbReference type="ARBA" id="ARBA00022741"/>
    </source>
</evidence>
<evidence type="ECO:0000313" key="6">
    <source>
        <dbReference type="EMBL" id="OGG56856.1"/>
    </source>
</evidence>
<dbReference type="SMART" id="SM00382">
    <property type="entry name" value="AAA"/>
    <property type="match status" value="1"/>
</dbReference>
<reference evidence="6 7" key="1">
    <citation type="journal article" date="2016" name="Nat. Commun.">
        <title>Thousands of microbial genomes shed light on interconnected biogeochemical processes in an aquifer system.</title>
        <authorList>
            <person name="Anantharaman K."/>
            <person name="Brown C.T."/>
            <person name="Hug L.A."/>
            <person name="Sharon I."/>
            <person name="Castelle C.J."/>
            <person name="Probst A.J."/>
            <person name="Thomas B.C."/>
            <person name="Singh A."/>
            <person name="Wilkins M.J."/>
            <person name="Karaoz U."/>
            <person name="Brodie E.L."/>
            <person name="Williams K.H."/>
            <person name="Hubbard S.S."/>
            <person name="Banfield J.F."/>
        </authorList>
    </citation>
    <scope>NUCLEOTIDE SEQUENCE [LARGE SCALE GENOMIC DNA]</scope>
    <source>
        <strain evidence="7">RIFCSPLOWO2_12_FULL_64_10</strain>
    </source>
</reference>
<dbReference type="InterPro" id="IPR027417">
    <property type="entry name" value="P-loop_NTPase"/>
</dbReference>
<keyword evidence="3" id="KW-0143">Chaperone</keyword>
<dbReference type="InterPro" id="IPR019489">
    <property type="entry name" value="Clp_ATPase_C"/>
</dbReference>
<accession>A0A1F6D622</accession>
<comment type="caution">
    <text evidence="6">The sequence shown here is derived from an EMBL/GenBank/DDBJ whole genome shotgun (WGS) entry which is preliminary data.</text>
</comment>
<dbReference type="AlphaFoldDB" id="A0A1F6D622"/>
<dbReference type="SMART" id="SM01086">
    <property type="entry name" value="ClpB_D2-small"/>
    <property type="match status" value="1"/>
</dbReference>
<organism evidence="6 7">
    <name type="scientific">Handelsmanbacteria sp. (strain RIFCSPLOWO2_12_FULL_64_10)</name>
    <dbReference type="NCBI Taxonomy" id="1817868"/>
    <lineage>
        <taxon>Bacteria</taxon>
        <taxon>Candidatus Handelsmaniibacteriota</taxon>
    </lineage>
</organism>